<gene>
    <name evidence="1" type="ORF">XELAEV_18033463mg</name>
</gene>
<proteinExistence type="predicted"/>
<protein>
    <submittedName>
        <fullName evidence="1">Uncharacterized protein</fullName>
    </submittedName>
</protein>
<dbReference type="EMBL" id="CM004477">
    <property type="protein sequence ID" value="OCT74485.1"/>
    <property type="molecule type" value="Genomic_DNA"/>
</dbReference>
<evidence type="ECO:0000313" key="2">
    <source>
        <dbReference type="Proteomes" id="UP000694892"/>
    </source>
</evidence>
<name>A0A974CJA4_XENLA</name>
<reference evidence="2" key="1">
    <citation type="journal article" date="2016" name="Nature">
        <title>Genome evolution in the allotetraploid frog Xenopus laevis.</title>
        <authorList>
            <person name="Session A.M."/>
            <person name="Uno Y."/>
            <person name="Kwon T."/>
            <person name="Chapman J.A."/>
            <person name="Toyoda A."/>
            <person name="Takahashi S."/>
            <person name="Fukui A."/>
            <person name="Hikosaka A."/>
            <person name="Suzuki A."/>
            <person name="Kondo M."/>
            <person name="van Heeringen S.J."/>
            <person name="Quigley I."/>
            <person name="Heinz S."/>
            <person name="Ogino H."/>
            <person name="Ochi H."/>
            <person name="Hellsten U."/>
            <person name="Lyons J.B."/>
            <person name="Simakov O."/>
            <person name="Putnam N."/>
            <person name="Stites J."/>
            <person name="Kuroki Y."/>
            <person name="Tanaka T."/>
            <person name="Michiue T."/>
            <person name="Watanabe M."/>
            <person name="Bogdanovic O."/>
            <person name="Lister R."/>
            <person name="Georgiou G."/>
            <person name="Paranjpe S.S."/>
            <person name="van Kruijsbergen I."/>
            <person name="Shu S."/>
            <person name="Carlson J."/>
            <person name="Kinoshita T."/>
            <person name="Ohta Y."/>
            <person name="Mawaribuchi S."/>
            <person name="Jenkins J."/>
            <person name="Grimwood J."/>
            <person name="Schmutz J."/>
            <person name="Mitros T."/>
            <person name="Mozaffari S.V."/>
            <person name="Suzuki Y."/>
            <person name="Haramoto Y."/>
            <person name="Yamamoto T.S."/>
            <person name="Takagi C."/>
            <person name="Heald R."/>
            <person name="Miller K."/>
            <person name="Haudenschild C."/>
            <person name="Kitzman J."/>
            <person name="Nakayama T."/>
            <person name="Izutsu Y."/>
            <person name="Robert J."/>
            <person name="Fortriede J."/>
            <person name="Burns K."/>
            <person name="Lotay V."/>
            <person name="Karimi K."/>
            <person name="Yasuoka Y."/>
            <person name="Dichmann D.S."/>
            <person name="Flajnik M.F."/>
            <person name="Houston D.W."/>
            <person name="Shendure J."/>
            <person name="DuPasquier L."/>
            <person name="Vize P.D."/>
            <person name="Zorn A.M."/>
            <person name="Ito M."/>
            <person name="Marcotte E.M."/>
            <person name="Wallingford J.B."/>
            <person name="Ito Y."/>
            <person name="Asashima M."/>
            <person name="Ueno N."/>
            <person name="Matsuda Y."/>
            <person name="Veenstra G.J."/>
            <person name="Fujiyama A."/>
            <person name="Harland R.M."/>
            <person name="Taira M."/>
            <person name="Rokhsar D.S."/>
        </authorList>
    </citation>
    <scope>NUCLEOTIDE SEQUENCE [LARGE SCALE GENOMIC DNA]</scope>
    <source>
        <strain evidence="2">J</strain>
    </source>
</reference>
<evidence type="ECO:0000313" key="1">
    <source>
        <dbReference type="EMBL" id="OCT74485.1"/>
    </source>
</evidence>
<organism evidence="1 2">
    <name type="scientific">Xenopus laevis</name>
    <name type="common">African clawed frog</name>
    <dbReference type="NCBI Taxonomy" id="8355"/>
    <lineage>
        <taxon>Eukaryota</taxon>
        <taxon>Metazoa</taxon>
        <taxon>Chordata</taxon>
        <taxon>Craniata</taxon>
        <taxon>Vertebrata</taxon>
        <taxon>Euteleostomi</taxon>
        <taxon>Amphibia</taxon>
        <taxon>Batrachia</taxon>
        <taxon>Anura</taxon>
        <taxon>Pipoidea</taxon>
        <taxon>Pipidae</taxon>
        <taxon>Xenopodinae</taxon>
        <taxon>Xenopus</taxon>
        <taxon>Xenopus</taxon>
    </lineage>
</organism>
<accession>A0A974CJA4</accession>
<dbReference type="Proteomes" id="UP000694892">
    <property type="component" value="Chromosome 6S"/>
</dbReference>
<sequence length="93" mass="10782">MFSRILRVAVDSNWRNTVYISLVYSRTVCHSMVYHSSYTFLQKGSSRSWLHACCFPHSAFLFSKASISFQILLKKRLLFPAVNTLLNEGELFI</sequence>
<dbReference type="AlphaFoldDB" id="A0A974CJA4"/>